<dbReference type="PROSITE" id="PS50005">
    <property type="entry name" value="TPR"/>
    <property type="match status" value="2"/>
</dbReference>
<evidence type="ECO:0000313" key="4">
    <source>
        <dbReference type="EMBL" id="NMQ19427.1"/>
    </source>
</evidence>
<accession>A0ABX1TL56</accession>
<feature type="chain" id="PRO_5046011090" evidence="3">
    <location>
        <begin position="22"/>
        <end position="405"/>
    </location>
</feature>
<evidence type="ECO:0000313" key="5">
    <source>
        <dbReference type="Proteomes" id="UP000760480"/>
    </source>
</evidence>
<protein>
    <submittedName>
        <fullName evidence="4">Tetratricopeptide repeat protein</fullName>
    </submittedName>
</protein>
<feature type="repeat" description="TPR" evidence="1">
    <location>
        <begin position="242"/>
        <end position="275"/>
    </location>
</feature>
<organism evidence="4 5">
    <name type="scientific">Candidatus Competibacter phosphatis</name>
    <dbReference type="NCBI Taxonomy" id="221280"/>
    <lineage>
        <taxon>Bacteria</taxon>
        <taxon>Pseudomonadati</taxon>
        <taxon>Pseudomonadota</taxon>
        <taxon>Gammaproteobacteria</taxon>
        <taxon>Candidatus Competibacteraceae</taxon>
        <taxon>Candidatus Competibacter</taxon>
    </lineage>
</organism>
<feature type="region of interest" description="Disordered" evidence="2">
    <location>
        <begin position="63"/>
        <end position="167"/>
    </location>
</feature>
<gene>
    <name evidence="4" type="ORF">E4P82_09610</name>
</gene>
<proteinExistence type="predicted"/>
<reference evidence="4 5" key="1">
    <citation type="submission" date="2019-03" db="EMBL/GenBank/DDBJ databases">
        <title>Metabolic reconstructions from genomes of highly enriched 'Candidatus Accumulibacter' and 'Candidatus Competibacter' bioreactor populations.</title>
        <authorList>
            <person name="Annavajhala M.K."/>
            <person name="Welles L."/>
            <person name="Abbas B."/>
            <person name="Sorokin D."/>
            <person name="Park H."/>
            <person name="Van Loosdrecht M."/>
            <person name="Chandran K."/>
        </authorList>
    </citation>
    <scope>NUCLEOTIDE SEQUENCE [LARGE SCALE GENOMIC DNA]</scope>
    <source>
        <strain evidence="4 5">SBR_G</strain>
    </source>
</reference>
<feature type="repeat" description="TPR" evidence="1">
    <location>
        <begin position="276"/>
        <end position="309"/>
    </location>
</feature>
<dbReference type="SUPFAM" id="SSF48452">
    <property type="entry name" value="TPR-like"/>
    <property type="match status" value="1"/>
</dbReference>
<keyword evidence="3" id="KW-0732">Signal</keyword>
<keyword evidence="5" id="KW-1185">Reference proteome</keyword>
<dbReference type="Pfam" id="PF14559">
    <property type="entry name" value="TPR_19"/>
    <property type="match status" value="1"/>
</dbReference>
<name>A0ABX1TL56_9GAMM</name>
<dbReference type="SMART" id="SM00028">
    <property type="entry name" value="TPR"/>
    <property type="match status" value="3"/>
</dbReference>
<dbReference type="InterPro" id="IPR019734">
    <property type="entry name" value="TPR_rpt"/>
</dbReference>
<feature type="signal peptide" evidence="3">
    <location>
        <begin position="1"/>
        <end position="21"/>
    </location>
</feature>
<keyword evidence="1" id="KW-0802">TPR repeat</keyword>
<dbReference type="Proteomes" id="UP000760480">
    <property type="component" value="Unassembled WGS sequence"/>
</dbReference>
<comment type="caution">
    <text evidence="4">The sequence shown here is derived from an EMBL/GenBank/DDBJ whole genome shotgun (WGS) entry which is preliminary data.</text>
</comment>
<evidence type="ECO:0000256" key="1">
    <source>
        <dbReference type="PROSITE-ProRule" id="PRU00339"/>
    </source>
</evidence>
<sequence>MAFTRGYAGILSLLLLGGCAADPTNDPHGGGFFGGVHGLAAGDYETRQQGLQEQRDDSLNQLRAAGRRRLSGKRATDESRRGGRAAPPVGLAQGQKPSTRQAGRSVEAIQIRHRSAHGGVAAQATTIEPRHPGVRSPARQGPTDRRPGQFQTAQPGTAVRRHQESVRRGTWGMNDACRMPALLLAAWIIAMPAALAQDSERNRYFVQQMIEMAATNNEQGVAGMQRMLEQNPRPAAPDQAAARAAFQHGLALFGQDALDAALEAFQQASRDDPGNADAANYAGLVYRKMGRFPEAEAALQQALALEPTRAVAWFQLAQVYGLTNDADRALGALANTYRFAQNQMRAEEILRNIAENEAADILRNAALETLRLFHLPAEAVIVPPLPANPDGIVPMNSAPIPTRAP</sequence>
<dbReference type="PROSITE" id="PS51257">
    <property type="entry name" value="PROKAR_LIPOPROTEIN"/>
    <property type="match status" value="1"/>
</dbReference>
<dbReference type="EMBL" id="SPMZ01000026">
    <property type="protein sequence ID" value="NMQ19427.1"/>
    <property type="molecule type" value="Genomic_DNA"/>
</dbReference>
<dbReference type="InterPro" id="IPR011990">
    <property type="entry name" value="TPR-like_helical_dom_sf"/>
</dbReference>
<dbReference type="Gene3D" id="1.25.40.10">
    <property type="entry name" value="Tetratricopeptide repeat domain"/>
    <property type="match status" value="1"/>
</dbReference>
<evidence type="ECO:0000256" key="3">
    <source>
        <dbReference type="SAM" id="SignalP"/>
    </source>
</evidence>
<evidence type="ECO:0000256" key="2">
    <source>
        <dbReference type="SAM" id="MobiDB-lite"/>
    </source>
</evidence>